<dbReference type="GO" id="GO:0015165">
    <property type="term" value="F:pyrimidine nucleotide-sugar transmembrane transporter activity"/>
    <property type="evidence" value="ECO:0007669"/>
    <property type="project" value="InterPro"/>
</dbReference>
<comment type="subcellular location">
    <subcellularLocation>
        <location evidence="1">Membrane</location>
        <topology evidence="1">Multi-pass membrane protein</topology>
    </subcellularLocation>
</comment>
<keyword evidence="2 5" id="KW-0812">Transmembrane</keyword>
<dbReference type="EMBL" id="HBIB01049905">
    <property type="protein sequence ID" value="CAE0270607.1"/>
    <property type="molecule type" value="Transcribed_RNA"/>
</dbReference>
<organism evidence="6">
    <name type="scientific">Palpitomonas bilix</name>
    <dbReference type="NCBI Taxonomy" id="652834"/>
    <lineage>
        <taxon>Eukaryota</taxon>
        <taxon>Eukaryota incertae sedis</taxon>
    </lineage>
</organism>
<protein>
    <submittedName>
        <fullName evidence="6">Uncharacterized protein</fullName>
    </submittedName>
</protein>
<accession>A0A7S3LXA1</accession>
<evidence type="ECO:0000256" key="3">
    <source>
        <dbReference type="ARBA" id="ARBA00022989"/>
    </source>
</evidence>
<feature type="transmembrane region" description="Helical" evidence="5">
    <location>
        <begin position="40"/>
        <end position="61"/>
    </location>
</feature>
<proteinExistence type="predicted"/>
<feature type="transmembrane region" description="Helical" evidence="5">
    <location>
        <begin position="170"/>
        <end position="192"/>
    </location>
</feature>
<dbReference type="AlphaFoldDB" id="A0A7S3LXA1"/>
<evidence type="ECO:0000256" key="4">
    <source>
        <dbReference type="ARBA" id="ARBA00023136"/>
    </source>
</evidence>
<sequence length="331" mass="36021">MTSTILTFILLSSVCFLGSAYTLSIYLARLYFRGQYPFDWRWVALLTEFSKLIVCAVLDFCSYFRYEYASPRIFIFSFLKFGVSSFAYVIDTGIAFIALEFISPSLFQVVGGFRICTSVLLAKSMLGREPTLRSFLVCAAVVAGIALCELDKMLQEDRTVLRDVAGSSQITTLIGSLLGVLFCFISSVADTYNEKLLKTDPCEPLYLQNAKLYTWGVIFNGALLLLPSLPRLDIVDPNVETKFVDCGTPSAVAFMSMITIVGACNGLLISLLLKKVDAVGRQLAGAMSIVVSTVGVSLIDGNVPSAWFMSGAVVVVCATALFRPVVSSNKG</sequence>
<gene>
    <name evidence="6" type="ORF">PBIL07802_LOCUS32962</name>
</gene>
<feature type="transmembrane region" description="Helical" evidence="5">
    <location>
        <begin position="73"/>
        <end position="99"/>
    </location>
</feature>
<evidence type="ECO:0000256" key="5">
    <source>
        <dbReference type="SAM" id="Phobius"/>
    </source>
</evidence>
<keyword evidence="4 5" id="KW-0472">Membrane</keyword>
<dbReference type="GO" id="GO:0000139">
    <property type="term" value="C:Golgi membrane"/>
    <property type="evidence" value="ECO:0007669"/>
    <property type="project" value="InterPro"/>
</dbReference>
<evidence type="ECO:0000313" key="6">
    <source>
        <dbReference type="EMBL" id="CAE0270607.1"/>
    </source>
</evidence>
<feature type="transmembrane region" description="Helical" evidence="5">
    <location>
        <begin position="134"/>
        <end position="150"/>
    </location>
</feature>
<feature type="transmembrane region" description="Helical" evidence="5">
    <location>
        <begin position="250"/>
        <end position="271"/>
    </location>
</feature>
<evidence type="ECO:0000256" key="2">
    <source>
        <dbReference type="ARBA" id="ARBA00022692"/>
    </source>
</evidence>
<reference evidence="6" key="1">
    <citation type="submission" date="2021-01" db="EMBL/GenBank/DDBJ databases">
        <authorList>
            <person name="Corre E."/>
            <person name="Pelletier E."/>
            <person name="Niang G."/>
            <person name="Scheremetjew M."/>
            <person name="Finn R."/>
            <person name="Kale V."/>
            <person name="Holt S."/>
            <person name="Cochrane G."/>
            <person name="Meng A."/>
            <person name="Brown T."/>
            <person name="Cohen L."/>
        </authorList>
    </citation>
    <scope>NUCLEOTIDE SEQUENCE</scope>
    <source>
        <strain evidence="6">NIES-2562</strain>
    </source>
</reference>
<feature type="transmembrane region" description="Helical" evidence="5">
    <location>
        <begin position="283"/>
        <end position="299"/>
    </location>
</feature>
<name>A0A7S3LXA1_9EUKA</name>
<keyword evidence="3 5" id="KW-1133">Transmembrane helix</keyword>
<dbReference type="InterPro" id="IPR007271">
    <property type="entry name" value="Nuc_sug_transpt"/>
</dbReference>
<dbReference type="PANTHER" id="PTHR10231">
    <property type="entry name" value="NUCLEOTIDE-SUGAR TRANSMEMBRANE TRANSPORTER"/>
    <property type="match status" value="1"/>
</dbReference>
<feature type="transmembrane region" description="Helical" evidence="5">
    <location>
        <begin position="305"/>
        <end position="326"/>
    </location>
</feature>
<dbReference type="Pfam" id="PF04142">
    <property type="entry name" value="Nuc_sug_transp"/>
    <property type="match status" value="1"/>
</dbReference>
<evidence type="ECO:0000256" key="1">
    <source>
        <dbReference type="ARBA" id="ARBA00004141"/>
    </source>
</evidence>